<name>A0A9Q1L7W0_9SOLA</name>
<evidence type="ECO:0000313" key="1">
    <source>
        <dbReference type="EMBL" id="KAJ8531128.1"/>
    </source>
</evidence>
<reference evidence="2" key="1">
    <citation type="journal article" date="2023" name="Proc. Natl. Acad. Sci. U.S.A.">
        <title>Genomic and structural basis for evolution of tropane alkaloid biosynthesis.</title>
        <authorList>
            <person name="Wanga Y.-J."/>
            <person name="Taina T."/>
            <person name="Yua J.-Y."/>
            <person name="Lia J."/>
            <person name="Xua B."/>
            <person name="Chenc J."/>
            <person name="D'Auriad J.C."/>
            <person name="Huanga J.-P."/>
            <person name="Huanga S.-X."/>
        </authorList>
    </citation>
    <scope>NUCLEOTIDE SEQUENCE [LARGE SCALE GENOMIC DNA]</scope>
    <source>
        <strain evidence="2">cv. KIB-2019</strain>
    </source>
</reference>
<accession>A0A9Q1L7W0</accession>
<dbReference type="Proteomes" id="UP001152561">
    <property type="component" value="Unassembled WGS sequence"/>
</dbReference>
<keyword evidence="2" id="KW-1185">Reference proteome</keyword>
<comment type="caution">
    <text evidence="1">The sequence shown here is derived from an EMBL/GenBank/DDBJ whole genome shotgun (WGS) entry which is preliminary data.</text>
</comment>
<proteinExistence type="predicted"/>
<dbReference type="AlphaFoldDB" id="A0A9Q1L7W0"/>
<gene>
    <name evidence="1" type="ORF">K7X08_025859</name>
</gene>
<sequence length="73" mass="8047">MKTAGNNETTAGALQLWPFSGTSVVTTAGASLQICEDLRLAGDLLQYSDLRRPSLLVLLIFLFWNRMAEAKFN</sequence>
<dbReference type="EMBL" id="JAJAGQ010000021">
    <property type="protein sequence ID" value="KAJ8531128.1"/>
    <property type="molecule type" value="Genomic_DNA"/>
</dbReference>
<protein>
    <submittedName>
        <fullName evidence="1">Uncharacterized protein</fullName>
    </submittedName>
</protein>
<organism evidence="1 2">
    <name type="scientific">Anisodus acutangulus</name>
    <dbReference type="NCBI Taxonomy" id="402998"/>
    <lineage>
        <taxon>Eukaryota</taxon>
        <taxon>Viridiplantae</taxon>
        <taxon>Streptophyta</taxon>
        <taxon>Embryophyta</taxon>
        <taxon>Tracheophyta</taxon>
        <taxon>Spermatophyta</taxon>
        <taxon>Magnoliopsida</taxon>
        <taxon>eudicotyledons</taxon>
        <taxon>Gunneridae</taxon>
        <taxon>Pentapetalae</taxon>
        <taxon>asterids</taxon>
        <taxon>lamiids</taxon>
        <taxon>Solanales</taxon>
        <taxon>Solanaceae</taxon>
        <taxon>Solanoideae</taxon>
        <taxon>Hyoscyameae</taxon>
        <taxon>Anisodus</taxon>
    </lineage>
</organism>
<evidence type="ECO:0000313" key="2">
    <source>
        <dbReference type="Proteomes" id="UP001152561"/>
    </source>
</evidence>